<reference evidence="2 4" key="2">
    <citation type="journal article" date="2013" name="Nature">
        <title>Insights into bilaterian evolution from three spiralian genomes.</title>
        <authorList>
            <person name="Simakov O."/>
            <person name="Marletaz F."/>
            <person name="Cho S.J."/>
            <person name="Edsinger-Gonzales E."/>
            <person name="Havlak P."/>
            <person name="Hellsten U."/>
            <person name="Kuo D.H."/>
            <person name="Larsson T."/>
            <person name="Lv J."/>
            <person name="Arendt D."/>
            <person name="Savage R."/>
            <person name="Osoegawa K."/>
            <person name="de Jong P."/>
            <person name="Grimwood J."/>
            <person name="Chapman J.A."/>
            <person name="Shapiro H."/>
            <person name="Aerts A."/>
            <person name="Otillar R.P."/>
            <person name="Terry A.Y."/>
            <person name="Boore J.L."/>
            <person name="Grigoriev I.V."/>
            <person name="Lindberg D.R."/>
            <person name="Seaver E.C."/>
            <person name="Weisblat D.A."/>
            <person name="Putnam N.H."/>
            <person name="Rokhsar D.S."/>
        </authorList>
    </citation>
    <scope>NUCLEOTIDE SEQUENCE</scope>
    <source>
        <strain evidence="2 4">I ESC-2004</strain>
    </source>
</reference>
<dbReference type="EMBL" id="AMQN01004853">
    <property type="status" value="NOT_ANNOTATED_CDS"/>
    <property type="molecule type" value="Genomic_DNA"/>
</dbReference>
<evidence type="ECO:0000313" key="4">
    <source>
        <dbReference type="Proteomes" id="UP000014760"/>
    </source>
</evidence>
<dbReference type="Proteomes" id="UP000014760">
    <property type="component" value="Unassembled WGS sequence"/>
</dbReference>
<keyword evidence="1" id="KW-0732">Signal</keyword>
<evidence type="ECO:0000313" key="2">
    <source>
        <dbReference type="EMBL" id="ELU14474.1"/>
    </source>
</evidence>
<gene>
    <name evidence="2" type="ORF">CAPTEDRAFT_210929</name>
</gene>
<dbReference type="AlphaFoldDB" id="R7V7D1"/>
<dbReference type="EnsemblMetazoa" id="CapteT210929">
    <property type="protein sequence ID" value="CapteP210929"/>
    <property type="gene ID" value="CapteG210929"/>
</dbReference>
<accession>R7V7D1</accession>
<reference evidence="4" key="1">
    <citation type="submission" date="2012-12" db="EMBL/GenBank/DDBJ databases">
        <authorList>
            <person name="Hellsten U."/>
            <person name="Grimwood J."/>
            <person name="Chapman J.A."/>
            <person name="Shapiro H."/>
            <person name="Aerts A."/>
            <person name="Otillar R.P."/>
            <person name="Terry A.Y."/>
            <person name="Boore J.L."/>
            <person name="Simakov O."/>
            <person name="Marletaz F."/>
            <person name="Cho S.-J."/>
            <person name="Edsinger-Gonzales E."/>
            <person name="Havlak P."/>
            <person name="Kuo D.-H."/>
            <person name="Larsson T."/>
            <person name="Lv J."/>
            <person name="Arendt D."/>
            <person name="Savage R."/>
            <person name="Osoegawa K."/>
            <person name="de Jong P."/>
            <person name="Lindberg D.R."/>
            <person name="Seaver E.C."/>
            <person name="Weisblat D.A."/>
            <person name="Putnam N.H."/>
            <person name="Grigoriev I.V."/>
            <person name="Rokhsar D.S."/>
        </authorList>
    </citation>
    <scope>NUCLEOTIDE SEQUENCE</scope>
    <source>
        <strain evidence="4">I ESC-2004</strain>
    </source>
</reference>
<keyword evidence="4" id="KW-1185">Reference proteome</keyword>
<protein>
    <submittedName>
        <fullName evidence="2 3">Uncharacterized protein</fullName>
    </submittedName>
</protein>
<evidence type="ECO:0000313" key="3">
    <source>
        <dbReference type="EnsemblMetazoa" id="CapteP210929"/>
    </source>
</evidence>
<evidence type="ECO:0000256" key="1">
    <source>
        <dbReference type="SAM" id="SignalP"/>
    </source>
</evidence>
<feature type="signal peptide" evidence="1">
    <location>
        <begin position="1"/>
        <end position="18"/>
    </location>
</feature>
<reference evidence="3" key="3">
    <citation type="submission" date="2015-06" db="UniProtKB">
        <authorList>
            <consortium name="EnsemblMetazoa"/>
        </authorList>
    </citation>
    <scope>IDENTIFICATION</scope>
</reference>
<proteinExistence type="predicted"/>
<organism evidence="2">
    <name type="scientific">Capitella teleta</name>
    <name type="common">Polychaete worm</name>
    <dbReference type="NCBI Taxonomy" id="283909"/>
    <lineage>
        <taxon>Eukaryota</taxon>
        <taxon>Metazoa</taxon>
        <taxon>Spiralia</taxon>
        <taxon>Lophotrochozoa</taxon>
        <taxon>Annelida</taxon>
        <taxon>Polychaeta</taxon>
        <taxon>Sedentaria</taxon>
        <taxon>Scolecida</taxon>
        <taxon>Capitellidae</taxon>
        <taxon>Capitella</taxon>
    </lineage>
</organism>
<feature type="chain" id="PRO_5008788773" evidence="1">
    <location>
        <begin position="19"/>
        <end position="267"/>
    </location>
</feature>
<sequence>MKIFAFLILVLVADFAMGEDIQMCFMTKMIEPDYYDLKTEFADADDFYFGVKACGEVTLEVAFPRDWESLNLAIQHTFQLWNRYGAVLEDSGDVLFDCNEMNYYWMNKANGVLTIGQGLQSGTDTFITYSSNPFPDGFNWGSVRIHTNLHDSSIPERMNSGDTGCEGGNCIYYNARVDLLKRTGHMLNSASQKLLYHSDRCHYHDELKSIGVLGPPSSFFTLFCLFNKHGSHNESTQLSIPRHLRTEKTTMTLNKKLNCICGKQNLK</sequence>
<dbReference type="EMBL" id="KB294486">
    <property type="protein sequence ID" value="ELU14474.1"/>
    <property type="molecule type" value="Genomic_DNA"/>
</dbReference>
<dbReference type="HOGENOM" id="CLU_1042952_0_0_1"/>
<name>R7V7D1_CAPTE</name>